<reference evidence="5 6" key="1">
    <citation type="submission" date="2018-09" db="EMBL/GenBank/DDBJ databases">
        <title>Draft genome sequence of Rhodopseudomonas palustris 2.1.18.</title>
        <authorList>
            <person name="Robertson S.L."/>
            <person name="Meyer T.E."/>
            <person name="Kyndt J.A."/>
        </authorList>
    </citation>
    <scope>NUCLEOTIDE SEQUENCE [LARGE SCALE GENOMIC DNA]</scope>
    <source>
        <strain evidence="5 6">2.1.18</strain>
    </source>
</reference>
<dbReference type="RefSeq" id="WP_119857116.1">
    <property type="nucleotide sequence ID" value="NZ_QYYD01000012.1"/>
</dbReference>
<protein>
    <submittedName>
        <fullName evidence="5">Gamma-glutamyltransferase</fullName>
    </submittedName>
</protein>
<dbReference type="PANTHER" id="PTHR43199:SF1">
    <property type="entry name" value="GLUTATHIONE HYDROLASE PROENZYME"/>
    <property type="match status" value="1"/>
</dbReference>
<sequence>MVDQFSNLQQIRKPAVASKGGIVAAQSRRAAEVGAQVLAAGGDCIDAVIATTFALGVLEPWMSGLGGGGAMVLYRAAENTYQVIDYGMRAPGSLRTSDYPLTGAGAASDLFPWPRVKDDRNLHGPGSVAVPGVVAGMEEAHRRYARMPWQELVSPSVALAGEGLAVDWWTTLMIGSAAADLRRYEASAASYLIDGLPPQSPWGIRAETRLPQTRLRATMAQLAAQGPRDFYAGDLARSIAADISAAGGSLTVEDLASFRAHLREPLAIPYRGGTVYATPELTAGPTLAHTLRVLAQQLQAQGGEPDLEAYAAYARALQSAYAERLADMGDADGRRALGAEHLAPACTTHFSVVDRDGNMAAVTQTLLSTFGSKFETPRSGIMLNNGIMWFDPEPGRPNSLAPGKRCLTNYTPVLAQAADGRRLALGASGGRRILPAVAQILSFVMDYGMDLEAALHQPRIDASEGAIVIGDVRLPYATRTALARRFSYEEARVQTFPMKFACPSVVLRERDTNSGATEIAQPWGDAVAES</sequence>
<dbReference type="Gene3D" id="3.60.20.40">
    <property type="match status" value="1"/>
</dbReference>
<comment type="caution">
    <text evidence="5">The sequence shown here is derived from an EMBL/GenBank/DDBJ whole genome shotgun (WGS) entry which is preliminary data.</text>
</comment>
<proteinExistence type="inferred from homology"/>
<evidence type="ECO:0000313" key="5">
    <source>
        <dbReference type="EMBL" id="RJF74205.1"/>
    </source>
</evidence>
<organism evidence="5 6">
    <name type="scientific">Rhodopseudomonas palustris</name>
    <dbReference type="NCBI Taxonomy" id="1076"/>
    <lineage>
        <taxon>Bacteria</taxon>
        <taxon>Pseudomonadati</taxon>
        <taxon>Pseudomonadota</taxon>
        <taxon>Alphaproteobacteria</taxon>
        <taxon>Hyphomicrobiales</taxon>
        <taxon>Nitrobacteraceae</taxon>
        <taxon>Rhodopseudomonas</taxon>
    </lineage>
</organism>
<evidence type="ECO:0000256" key="4">
    <source>
        <dbReference type="ARBA" id="ARBA00023145"/>
    </source>
</evidence>
<keyword evidence="4" id="KW-0865">Zymogen</keyword>
<dbReference type="InterPro" id="IPR043137">
    <property type="entry name" value="GGT_ssub_C"/>
</dbReference>
<evidence type="ECO:0000313" key="6">
    <source>
        <dbReference type="Proteomes" id="UP000285523"/>
    </source>
</evidence>
<dbReference type="GO" id="GO:0016787">
    <property type="term" value="F:hydrolase activity"/>
    <property type="evidence" value="ECO:0007669"/>
    <property type="project" value="UniProtKB-KW"/>
</dbReference>
<evidence type="ECO:0000256" key="1">
    <source>
        <dbReference type="ARBA" id="ARBA00009381"/>
    </source>
</evidence>
<dbReference type="SUPFAM" id="SSF56235">
    <property type="entry name" value="N-terminal nucleophile aminohydrolases (Ntn hydrolases)"/>
    <property type="match status" value="1"/>
</dbReference>
<dbReference type="Pfam" id="PF01019">
    <property type="entry name" value="G_glu_transpept"/>
    <property type="match status" value="1"/>
</dbReference>
<evidence type="ECO:0000256" key="2">
    <source>
        <dbReference type="ARBA" id="ARBA00022679"/>
    </source>
</evidence>
<evidence type="ECO:0000256" key="3">
    <source>
        <dbReference type="ARBA" id="ARBA00022801"/>
    </source>
</evidence>
<dbReference type="OrthoDB" id="9781342at2"/>
<name>A0A418VDU9_RHOPL</name>
<dbReference type="Proteomes" id="UP000285523">
    <property type="component" value="Unassembled WGS sequence"/>
</dbReference>
<keyword evidence="3" id="KW-0378">Hydrolase</keyword>
<keyword evidence="2 5" id="KW-0808">Transferase</keyword>
<accession>A0A418VDU9</accession>
<dbReference type="PANTHER" id="PTHR43199">
    <property type="entry name" value="GLUTATHIONE HYDROLASE"/>
    <property type="match status" value="1"/>
</dbReference>
<gene>
    <name evidence="5" type="ORF">D4Q52_13030</name>
</gene>
<dbReference type="InterPro" id="IPR029055">
    <property type="entry name" value="Ntn_hydrolases_N"/>
</dbReference>
<comment type="similarity">
    <text evidence="1">Belongs to the gamma-glutamyltransferase family.</text>
</comment>
<dbReference type="InterPro" id="IPR051792">
    <property type="entry name" value="GGT_bact"/>
</dbReference>
<dbReference type="AlphaFoldDB" id="A0A418VDU9"/>
<dbReference type="EMBL" id="QYYD01000012">
    <property type="protein sequence ID" value="RJF74205.1"/>
    <property type="molecule type" value="Genomic_DNA"/>
</dbReference>
<dbReference type="Gene3D" id="1.10.246.230">
    <property type="match status" value="1"/>
</dbReference>
<dbReference type="GO" id="GO:0016740">
    <property type="term" value="F:transferase activity"/>
    <property type="evidence" value="ECO:0007669"/>
    <property type="project" value="UniProtKB-KW"/>
</dbReference>
<dbReference type="PRINTS" id="PR01210">
    <property type="entry name" value="GGTRANSPTASE"/>
</dbReference>